<gene>
    <name evidence="5" type="ORF">GBAR_LOCUS22922</name>
</gene>
<dbReference type="GO" id="GO:0032259">
    <property type="term" value="P:methylation"/>
    <property type="evidence" value="ECO:0007669"/>
    <property type="project" value="UniProtKB-KW"/>
</dbReference>
<dbReference type="EMBL" id="CASHTH010003170">
    <property type="protein sequence ID" value="CAI8041216.1"/>
    <property type="molecule type" value="Genomic_DNA"/>
</dbReference>
<keyword evidence="3" id="KW-0808">Transferase</keyword>
<keyword evidence="2" id="KW-0489">Methyltransferase</keyword>
<dbReference type="InterPro" id="IPR029063">
    <property type="entry name" value="SAM-dependent_MTases_sf"/>
</dbReference>
<dbReference type="GO" id="GO:0005829">
    <property type="term" value="C:cytosol"/>
    <property type="evidence" value="ECO:0007669"/>
    <property type="project" value="TreeGrafter"/>
</dbReference>
<reference evidence="5" key="1">
    <citation type="submission" date="2023-03" db="EMBL/GenBank/DDBJ databases">
        <authorList>
            <person name="Steffen K."/>
            <person name="Cardenas P."/>
        </authorList>
    </citation>
    <scope>NUCLEOTIDE SEQUENCE</scope>
</reference>
<accession>A0AA35X6B7</accession>
<dbReference type="PROSITE" id="PS51681">
    <property type="entry name" value="SAM_MT_NNMT_PNMT_TEMT"/>
    <property type="match status" value="1"/>
</dbReference>
<name>A0AA35X6B7_GEOBA</name>
<dbReference type="SUPFAM" id="SSF53335">
    <property type="entry name" value="S-adenosyl-L-methionine-dependent methyltransferases"/>
    <property type="match status" value="1"/>
</dbReference>
<evidence type="ECO:0000256" key="1">
    <source>
        <dbReference type="ARBA" id="ARBA00007996"/>
    </source>
</evidence>
<dbReference type="PANTHER" id="PTHR10867">
    <property type="entry name" value="NNMT/PNMT/TEMT FAMILY MEMBER"/>
    <property type="match status" value="1"/>
</dbReference>
<evidence type="ECO:0000256" key="2">
    <source>
        <dbReference type="ARBA" id="ARBA00022603"/>
    </source>
</evidence>
<dbReference type="Proteomes" id="UP001174909">
    <property type="component" value="Unassembled WGS sequence"/>
</dbReference>
<evidence type="ECO:0000313" key="6">
    <source>
        <dbReference type="Proteomes" id="UP001174909"/>
    </source>
</evidence>
<evidence type="ECO:0000256" key="3">
    <source>
        <dbReference type="ARBA" id="ARBA00022679"/>
    </source>
</evidence>
<evidence type="ECO:0000313" key="5">
    <source>
        <dbReference type="EMBL" id="CAI8041216.1"/>
    </source>
</evidence>
<protein>
    <submittedName>
        <fullName evidence="5">Nicotinamide N-methyltransferase</fullName>
    </submittedName>
</protein>
<dbReference type="AlphaFoldDB" id="A0AA35X6B7"/>
<dbReference type="PANTHER" id="PTHR10867:SF17">
    <property type="entry name" value="NICOTINAMIDE N-METHYLTRANSFERASE"/>
    <property type="match status" value="1"/>
</dbReference>
<evidence type="ECO:0000256" key="4">
    <source>
        <dbReference type="ARBA" id="ARBA00022691"/>
    </source>
</evidence>
<sequence length="264" mass="30102">MSLLHQSQYLTHFSTKLYLEAYYSNVESDYFRMRLLHEFFRKYSSKWNRGSARLLDFGGGPVILNYISAAPHVAEIVHAAYKDDERKEIELWKNDAEGAYGWNPHIMHVVSELEGLKGNDAWQERAALMRSKIKVVSCNIFDKHPIDPSENPNSFSIVCTSLCLEGACETVDGFKAGIKKLVRLLRLGGYITILFVEDQTYYYIGEEKWASLPISLAQVKEAVEEAGCVVLISERDPMPLKHFENPTYDDAKACVFLAAYKVKE</sequence>
<organism evidence="5 6">
    <name type="scientific">Geodia barretti</name>
    <name type="common">Barrett's horny sponge</name>
    <dbReference type="NCBI Taxonomy" id="519541"/>
    <lineage>
        <taxon>Eukaryota</taxon>
        <taxon>Metazoa</taxon>
        <taxon>Porifera</taxon>
        <taxon>Demospongiae</taxon>
        <taxon>Heteroscleromorpha</taxon>
        <taxon>Tetractinellida</taxon>
        <taxon>Astrophorina</taxon>
        <taxon>Geodiidae</taxon>
        <taxon>Geodia</taxon>
    </lineage>
</organism>
<keyword evidence="6" id="KW-1185">Reference proteome</keyword>
<dbReference type="InterPro" id="IPR000940">
    <property type="entry name" value="NNMT_TEMT_trans"/>
</dbReference>
<dbReference type="Pfam" id="PF01234">
    <property type="entry name" value="NNMT_PNMT_TEMT"/>
    <property type="match status" value="1"/>
</dbReference>
<comment type="similarity">
    <text evidence="1">Belongs to the class I-like SAM-binding methyltransferase superfamily. NNMT/PNMT/TEMT family.</text>
</comment>
<dbReference type="Gene3D" id="3.40.50.150">
    <property type="entry name" value="Vaccinia Virus protein VP39"/>
    <property type="match status" value="1"/>
</dbReference>
<comment type="caution">
    <text evidence="5">The sequence shown here is derived from an EMBL/GenBank/DDBJ whole genome shotgun (WGS) entry which is preliminary data.</text>
</comment>
<proteinExistence type="inferred from homology"/>
<keyword evidence="4" id="KW-0949">S-adenosyl-L-methionine</keyword>
<dbReference type="GO" id="GO:0008170">
    <property type="term" value="F:N-methyltransferase activity"/>
    <property type="evidence" value="ECO:0007669"/>
    <property type="project" value="TreeGrafter"/>
</dbReference>